<gene>
    <name evidence="3" type="ORF">PPRIM_AZ9-3.1.T0890017</name>
</gene>
<dbReference type="InterPro" id="IPR043202">
    <property type="entry name" value="Band-7_stomatin-like"/>
</dbReference>
<dbReference type="Pfam" id="PF01145">
    <property type="entry name" value="Band_7"/>
    <property type="match status" value="1"/>
</dbReference>
<evidence type="ECO:0000259" key="2">
    <source>
        <dbReference type="SMART" id="SM00244"/>
    </source>
</evidence>
<dbReference type="AlphaFoldDB" id="A0A8S1NGL6"/>
<dbReference type="InterPro" id="IPR001107">
    <property type="entry name" value="Band_7"/>
</dbReference>
<proteinExistence type="inferred from homology"/>
<reference evidence="3" key="1">
    <citation type="submission" date="2021-01" db="EMBL/GenBank/DDBJ databases">
        <authorList>
            <consortium name="Genoscope - CEA"/>
            <person name="William W."/>
        </authorList>
    </citation>
    <scope>NUCLEOTIDE SEQUENCE</scope>
</reference>
<accession>A0A8S1NGL6</accession>
<dbReference type="CDD" id="cd13437">
    <property type="entry name" value="SPFH_alloslipin"/>
    <property type="match status" value="1"/>
</dbReference>
<dbReference type="PANTHER" id="PTHR10264:SF19">
    <property type="entry name" value="AT06885P-RELATED"/>
    <property type="match status" value="1"/>
</dbReference>
<sequence length="282" mass="31909">MEQQPLSNNRQQNIEEDQLTQKRELTSYESCLDCCGNVSGCLRAWLPCIFCCCENPFYAVQQSSVGLVEKFGKYHRSLPSGLNQINPCTDIVIPVDLRTRVLDLDRQIILTKDNIQVNIDTCMYFRVIDPVRATYRVSRLTQSVKDMTYAALRQVCGEHQLQDLLEHREMVQDSIEAYLDKQTEQWGIYVEEVFIKDMVLTPQMQSDLAAAAKNKRIAQAKVISAQADVESAKLMKEAAQALDSKAAMQIRFLETLQLLAKGPSQKLMFLPLSPDSQGAHNG</sequence>
<dbReference type="GO" id="GO:0005886">
    <property type="term" value="C:plasma membrane"/>
    <property type="evidence" value="ECO:0007669"/>
    <property type="project" value="InterPro"/>
</dbReference>
<comment type="caution">
    <text evidence="3">The sequence shown here is derived from an EMBL/GenBank/DDBJ whole genome shotgun (WGS) entry which is preliminary data.</text>
</comment>
<dbReference type="FunFam" id="3.30.479.30:FF:000004">
    <property type="entry name" value="Putative membrane protease family, stomatin"/>
    <property type="match status" value="1"/>
</dbReference>
<keyword evidence="4" id="KW-1185">Reference proteome</keyword>
<dbReference type="PANTHER" id="PTHR10264">
    <property type="entry name" value="BAND 7 PROTEIN-RELATED"/>
    <property type="match status" value="1"/>
</dbReference>
<dbReference type="GO" id="GO:0098552">
    <property type="term" value="C:side of membrane"/>
    <property type="evidence" value="ECO:0007669"/>
    <property type="project" value="UniProtKB-ARBA"/>
</dbReference>
<dbReference type="EMBL" id="CAJJDM010000092">
    <property type="protein sequence ID" value="CAD8091700.1"/>
    <property type="molecule type" value="Genomic_DNA"/>
</dbReference>
<evidence type="ECO:0000313" key="3">
    <source>
        <dbReference type="EMBL" id="CAD8091700.1"/>
    </source>
</evidence>
<name>A0A8S1NGL6_PARPR</name>
<evidence type="ECO:0000256" key="1">
    <source>
        <dbReference type="ARBA" id="ARBA00008164"/>
    </source>
</evidence>
<evidence type="ECO:0000313" key="4">
    <source>
        <dbReference type="Proteomes" id="UP000688137"/>
    </source>
</evidence>
<dbReference type="SMART" id="SM00244">
    <property type="entry name" value="PHB"/>
    <property type="match status" value="1"/>
</dbReference>
<comment type="similarity">
    <text evidence="1">Belongs to the band 7/mec-2 family.</text>
</comment>
<feature type="domain" description="Band 7" evidence="2">
    <location>
        <begin position="55"/>
        <end position="212"/>
    </location>
</feature>
<organism evidence="3 4">
    <name type="scientific">Paramecium primaurelia</name>
    <dbReference type="NCBI Taxonomy" id="5886"/>
    <lineage>
        <taxon>Eukaryota</taxon>
        <taxon>Sar</taxon>
        <taxon>Alveolata</taxon>
        <taxon>Ciliophora</taxon>
        <taxon>Intramacronucleata</taxon>
        <taxon>Oligohymenophorea</taxon>
        <taxon>Peniculida</taxon>
        <taxon>Parameciidae</taxon>
        <taxon>Paramecium</taxon>
    </lineage>
</organism>
<dbReference type="OMA" id="AFMKKDQ"/>
<protein>
    <recommendedName>
        <fullName evidence="2">Band 7 domain-containing protein</fullName>
    </recommendedName>
</protein>
<dbReference type="Proteomes" id="UP000688137">
    <property type="component" value="Unassembled WGS sequence"/>
</dbReference>